<proteinExistence type="predicted"/>
<reference evidence="2" key="1">
    <citation type="submission" date="2016-10" db="EMBL/GenBank/DDBJ databases">
        <authorList>
            <person name="Varghese N."/>
            <person name="Submissions S."/>
        </authorList>
    </citation>
    <scope>NUCLEOTIDE SEQUENCE [LARGE SCALE GENOMIC DNA]</scope>
    <source>
        <strain evidence="2">CGMCC 1.11022</strain>
    </source>
</reference>
<keyword evidence="2" id="KW-1185">Reference proteome</keyword>
<evidence type="ECO:0000313" key="2">
    <source>
        <dbReference type="Proteomes" id="UP000198894"/>
    </source>
</evidence>
<accession>A0A1G8L6N0</accession>
<dbReference type="AlphaFoldDB" id="A0A1G8L6N0"/>
<sequence length="49" mass="5596">MNSYDVDNCFAAEATIRFGIRHGPLRRPRSGPVYLPWKPRGLLTMTYLG</sequence>
<dbReference type="EMBL" id="FNEE01000002">
    <property type="protein sequence ID" value="SDI51364.1"/>
    <property type="molecule type" value="Genomic_DNA"/>
</dbReference>
<evidence type="ECO:0000313" key="1">
    <source>
        <dbReference type="EMBL" id="SDI51364.1"/>
    </source>
</evidence>
<gene>
    <name evidence="1" type="ORF">SAMN05428953_102162</name>
</gene>
<protein>
    <submittedName>
        <fullName evidence="1">Uncharacterized protein</fullName>
    </submittedName>
</protein>
<dbReference type="Proteomes" id="UP000198894">
    <property type="component" value="Unassembled WGS sequence"/>
</dbReference>
<name>A0A1G8L6N0_9HYPH</name>
<organism evidence="1 2">
    <name type="scientific">Mesorhizobium muleiense</name>
    <dbReference type="NCBI Taxonomy" id="1004279"/>
    <lineage>
        <taxon>Bacteria</taxon>
        <taxon>Pseudomonadati</taxon>
        <taxon>Pseudomonadota</taxon>
        <taxon>Alphaproteobacteria</taxon>
        <taxon>Hyphomicrobiales</taxon>
        <taxon>Phyllobacteriaceae</taxon>
        <taxon>Mesorhizobium</taxon>
    </lineage>
</organism>